<feature type="non-terminal residue" evidence="2">
    <location>
        <position position="208"/>
    </location>
</feature>
<dbReference type="Proteomes" id="UP000663828">
    <property type="component" value="Unassembled WGS sequence"/>
</dbReference>
<organism evidence="2 3">
    <name type="scientific">Adineta ricciae</name>
    <name type="common">Rotifer</name>
    <dbReference type="NCBI Taxonomy" id="249248"/>
    <lineage>
        <taxon>Eukaryota</taxon>
        <taxon>Metazoa</taxon>
        <taxon>Spiralia</taxon>
        <taxon>Gnathifera</taxon>
        <taxon>Rotifera</taxon>
        <taxon>Eurotatoria</taxon>
        <taxon>Bdelloidea</taxon>
        <taxon>Adinetida</taxon>
        <taxon>Adinetidae</taxon>
        <taxon>Adineta</taxon>
    </lineage>
</organism>
<sequence length="208" mass="23493">ENAGGRRVKSSATTFNQNPAYLLTLSGASAVRIILQQLFEADTPLAEHYPIGIYIVSKTFGEDPAFVRARSVSRLVNLKSEEEYYIVPACFEPNSFAKFAVDVLCDTPFTLDSMERKLPIALQFENKVSTPPSTTRKPVTTTTTTRRAQHRRSRSLSEVWLEHRPQGTVPTAQNFSRRIRQKHNSCGLLIQLSFKLTQSEMLDPHRLP</sequence>
<dbReference type="Gene3D" id="2.60.40.4330">
    <property type="entry name" value="Kinesin-like protein Kif23, Arf6-interacting domain"/>
    <property type="match status" value="1"/>
</dbReference>
<dbReference type="SUPFAM" id="SSF49758">
    <property type="entry name" value="Calpain large subunit, middle domain (domain III)"/>
    <property type="match status" value="1"/>
</dbReference>
<reference evidence="2" key="1">
    <citation type="submission" date="2021-02" db="EMBL/GenBank/DDBJ databases">
        <authorList>
            <person name="Nowell W R."/>
        </authorList>
    </citation>
    <scope>NUCLEOTIDE SEQUENCE</scope>
</reference>
<evidence type="ECO:0000313" key="3">
    <source>
        <dbReference type="Proteomes" id="UP000663828"/>
    </source>
</evidence>
<comment type="caution">
    <text evidence="2">The sequence shown here is derived from an EMBL/GenBank/DDBJ whole genome shotgun (WGS) entry which is preliminary data.</text>
</comment>
<accession>A0A815W1U5</accession>
<dbReference type="InterPro" id="IPR036213">
    <property type="entry name" value="Calpain_III_sf"/>
</dbReference>
<evidence type="ECO:0000256" key="1">
    <source>
        <dbReference type="SAM" id="MobiDB-lite"/>
    </source>
</evidence>
<name>A0A815W1U5_ADIRI</name>
<dbReference type="Gene3D" id="2.60.120.380">
    <property type="match status" value="1"/>
</dbReference>
<proteinExistence type="predicted"/>
<dbReference type="EMBL" id="CAJNOR010004961">
    <property type="protein sequence ID" value="CAF1537555.1"/>
    <property type="molecule type" value="Genomic_DNA"/>
</dbReference>
<feature type="region of interest" description="Disordered" evidence="1">
    <location>
        <begin position="129"/>
        <end position="156"/>
    </location>
</feature>
<gene>
    <name evidence="2" type="ORF">XAT740_LOCUS41935</name>
</gene>
<protein>
    <submittedName>
        <fullName evidence="2">Uncharacterized protein</fullName>
    </submittedName>
</protein>
<evidence type="ECO:0000313" key="2">
    <source>
        <dbReference type="EMBL" id="CAF1537555.1"/>
    </source>
</evidence>
<dbReference type="AlphaFoldDB" id="A0A815W1U5"/>
<keyword evidence="3" id="KW-1185">Reference proteome</keyword>
<dbReference type="InterPro" id="IPR038105">
    <property type="entry name" value="Kif23_Arf-bd_sf"/>
</dbReference>
<feature type="compositionally biased region" description="Low complexity" evidence="1">
    <location>
        <begin position="129"/>
        <end position="146"/>
    </location>
</feature>